<feature type="region of interest" description="Disordered" evidence="7">
    <location>
        <begin position="1"/>
        <end position="36"/>
    </location>
</feature>
<evidence type="ECO:0000256" key="1">
    <source>
        <dbReference type="ARBA" id="ARBA00022679"/>
    </source>
</evidence>
<gene>
    <name evidence="10" type="ORF">CYMTET_54351</name>
</gene>
<keyword evidence="5" id="KW-0378">Hydrolase</keyword>
<evidence type="ECO:0000256" key="2">
    <source>
        <dbReference type="ARBA" id="ARBA00022695"/>
    </source>
</evidence>
<dbReference type="Gene3D" id="3.30.70.270">
    <property type="match status" value="2"/>
</dbReference>
<keyword evidence="4" id="KW-0255">Endonuclease</keyword>
<dbReference type="PANTHER" id="PTHR37984">
    <property type="entry name" value="PROTEIN CBG26694"/>
    <property type="match status" value="1"/>
</dbReference>
<comment type="caution">
    <text evidence="10">The sequence shown here is derived from an EMBL/GenBank/DDBJ whole genome shotgun (WGS) entry which is preliminary data.</text>
</comment>
<proteinExistence type="predicted"/>
<name>A0AAE0BGW4_9CHLO</name>
<dbReference type="InterPro" id="IPR041373">
    <property type="entry name" value="RT_RNaseH"/>
</dbReference>
<dbReference type="InterPro" id="IPR043502">
    <property type="entry name" value="DNA/RNA_pol_sf"/>
</dbReference>
<dbReference type="SUPFAM" id="SSF56672">
    <property type="entry name" value="DNA/RNA polymerases"/>
    <property type="match status" value="1"/>
</dbReference>
<keyword evidence="11" id="KW-1185">Reference proteome</keyword>
<dbReference type="PANTHER" id="PTHR37984:SF5">
    <property type="entry name" value="PROTEIN NYNRIN-LIKE"/>
    <property type="match status" value="1"/>
</dbReference>
<evidence type="ECO:0000256" key="7">
    <source>
        <dbReference type="SAM" id="MobiDB-lite"/>
    </source>
</evidence>
<evidence type="ECO:0000313" key="10">
    <source>
        <dbReference type="EMBL" id="KAK3235459.1"/>
    </source>
</evidence>
<dbReference type="EMBL" id="LGRX02035288">
    <property type="protein sequence ID" value="KAK3235459.1"/>
    <property type="molecule type" value="Genomic_DNA"/>
</dbReference>
<feature type="domain" description="Reverse transcriptase RNase H-like" evidence="9">
    <location>
        <begin position="690"/>
        <end position="794"/>
    </location>
</feature>
<evidence type="ECO:0000256" key="5">
    <source>
        <dbReference type="ARBA" id="ARBA00022801"/>
    </source>
</evidence>
<dbReference type="GO" id="GO:0004519">
    <property type="term" value="F:endonuclease activity"/>
    <property type="evidence" value="ECO:0007669"/>
    <property type="project" value="UniProtKB-KW"/>
</dbReference>
<dbReference type="CDD" id="cd01647">
    <property type="entry name" value="RT_LTR"/>
    <property type="match status" value="1"/>
</dbReference>
<dbReference type="Pfam" id="PF00078">
    <property type="entry name" value="RVT_1"/>
    <property type="match status" value="1"/>
</dbReference>
<keyword evidence="1" id="KW-0808">Transferase</keyword>
<evidence type="ECO:0000256" key="6">
    <source>
        <dbReference type="ARBA" id="ARBA00022918"/>
    </source>
</evidence>
<evidence type="ECO:0000256" key="4">
    <source>
        <dbReference type="ARBA" id="ARBA00022759"/>
    </source>
</evidence>
<evidence type="ECO:0000259" key="8">
    <source>
        <dbReference type="Pfam" id="PF00078"/>
    </source>
</evidence>
<protein>
    <recommendedName>
        <fullName evidence="12">Reverse transcriptase domain-containing protein</fullName>
    </recommendedName>
</protein>
<dbReference type="GO" id="GO:0003964">
    <property type="term" value="F:RNA-directed DNA polymerase activity"/>
    <property type="evidence" value="ECO:0007669"/>
    <property type="project" value="UniProtKB-KW"/>
</dbReference>
<evidence type="ECO:0000259" key="9">
    <source>
        <dbReference type="Pfam" id="PF17917"/>
    </source>
</evidence>
<dbReference type="InterPro" id="IPR043128">
    <property type="entry name" value="Rev_trsase/Diguanyl_cyclase"/>
</dbReference>
<evidence type="ECO:0008006" key="12">
    <source>
        <dbReference type="Google" id="ProtNLM"/>
    </source>
</evidence>
<dbReference type="GO" id="GO:0016787">
    <property type="term" value="F:hydrolase activity"/>
    <property type="evidence" value="ECO:0007669"/>
    <property type="project" value="UniProtKB-KW"/>
</dbReference>
<sequence>MPQPPQPTPRADGTTTRNSPSRDARRSGATSLPRREEAHALTLTTVAETTAPSPAPRAVDNIVTAGLVTVATMWAKGFSAESIAWASAYTLVSVTPCRLWAPGSWDLEHATAIAIAATAGAAAMATHGVASWAVGVLVTQWISARMRWALIQAWSTVPKSAGRRNRRAQQKAKAVLQLLARTWAQRVCVQLGCALAAWTILTTVQANSVGHLLVEVSRLITTETWKSTPSWCVAAAATAGAVYSWTHFRLVNTNAIMRFIVLNPKCNEPPSRFKRANKRNRQQGRGAPSSHDLQRRASLRRAKGRRHARRGRKRRRRPRRHHQARAFATQAGEVDSAIPLGREDDVEALHARDEELDVIMGPQAGFNGEGAWTDEEWQDLRNLLRREKGFLATSATDLPGYTGEIGKFDIPFKDESASHYQKPRRFSPAERSLIDEHFNKLLADGIIEKAPKDRTPPRLPEDLFHDIGRDQYMTKLDLRSGFHQIVLTDDASLKTCFWWARDGAAPEQYVYKRMPFGSANSTAMFGRVIEHELRGLSCAKVYCDDILVTSPTARQHLADLEAVMQRLSKVGLRGHPGKSVFAAGGCEFLGFLLRPGKLSPHQAKVAALLELPTPKDVRGVRAILGFMNFYRIMAARIGKDDYSSLAWPLNCLLRKGNENVKDLWGKEHDDALAQLKKRLTEPGVVIHAYDPSRPLYLMTDWSGVGISAILGQKDDEDRDVIIAATSRTLPRSEVRYSSFYGEALAAVYGVRSFRHYLHGVKFTLITDHKPLTWLRSSQTLTGMHLRWQVSLQEFEYDIVHRAGTSHTNADVLSRYPRESSLDPTGASLDPTEEEAALPTAGAFACLCARHPRALEEGMQNVAPIASWQYENHTLMTTTPTTTTH</sequence>
<dbReference type="InterPro" id="IPR050951">
    <property type="entry name" value="Retrovirus_Pol_polyprotein"/>
</dbReference>
<feature type="compositionally biased region" description="Basic residues" evidence="7">
    <location>
        <begin position="297"/>
        <end position="324"/>
    </location>
</feature>
<dbReference type="Proteomes" id="UP001190700">
    <property type="component" value="Unassembled WGS sequence"/>
</dbReference>
<organism evidence="10 11">
    <name type="scientific">Cymbomonas tetramitiformis</name>
    <dbReference type="NCBI Taxonomy" id="36881"/>
    <lineage>
        <taxon>Eukaryota</taxon>
        <taxon>Viridiplantae</taxon>
        <taxon>Chlorophyta</taxon>
        <taxon>Pyramimonadophyceae</taxon>
        <taxon>Pyramimonadales</taxon>
        <taxon>Pyramimonadaceae</taxon>
        <taxon>Cymbomonas</taxon>
    </lineage>
</organism>
<dbReference type="AlphaFoldDB" id="A0AAE0BGW4"/>
<keyword evidence="2" id="KW-0548">Nucleotidyltransferase</keyword>
<evidence type="ECO:0000313" key="11">
    <source>
        <dbReference type="Proteomes" id="UP001190700"/>
    </source>
</evidence>
<dbReference type="Gene3D" id="3.10.10.10">
    <property type="entry name" value="HIV Type 1 Reverse Transcriptase, subunit A, domain 1"/>
    <property type="match status" value="1"/>
</dbReference>
<dbReference type="CDD" id="cd09274">
    <property type="entry name" value="RNase_HI_RT_Ty3"/>
    <property type="match status" value="1"/>
</dbReference>
<keyword evidence="6" id="KW-0695">RNA-directed DNA polymerase</keyword>
<keyword evidence="3" id="KW-0540">Nuclease</keyword>
<reference evidence="10 11" key="1">
    <citation type="journal article" date="2015" name="Genome Biol. Evol.">
        <title>Comparative Genomics of a Bacterivorous Green Alga Reveals Evolutionary Causalities and Consequences of Phago-Mixotrophic Mode of Nutrition.</title>
        <authorList>
            <person name="Burns J.A."/>
            <person name="Paasch A."/>
            <person name="Narechania A."/>
            <person name="Kim E."/>
        </authorList>
    </citation>
    <scope>NUCLEOTIDE SEQUENCE [LARGE SCALE GENOMIC DNA]</scope>
    <source>
        <strain evidence="10 11">PLY_AMNH</strain>
    </source>
</reference>
<evidence type="ECO:0000256" key="3">
    <source>
        <dbReference type="ARBA" id="ARBA00022722"/>
    </source>
</evidence>
<feature type="compositionally biased region" description="Basic residues" evidence="7">
    <location>
        <begin position="272"/>
        <end position="282"/>
    </location>
</feature>
<feature type="domain" description="Reverse transcriptase" evidence="8">
    <location>
        <begin position="463"/>
        <end position="591"/>
    </location>
</feature>
<dbReference type="InterPro" id="IPR000477">
    <property type="entry name" value="RT_dom"/>
</dbReference>
<dbReference type="Pfam" id="PF17917">
    <property type="entry name" value="RT_RNaseH"/>
    <property type="match status" value="1"/>
</dbReference>
<accession>A0AAE0BGW4</accession>
<feature type="region of interest" description="Disordered" evidence="7">
    <location>
        <begin position="270"/>
        <end position="325"/>
    </location>
</feature>